<accession>A0A561BGF9</accession>
<dbReference type="EMBL" id="VIVL01000008">
    <property type="protein sequence ID" value="TWD77953.1"/>
    <property type="molecule type" value="Genomic_DNA"/>
</dbReference>
<reference evidence="2 3" key="1">
    <citation type="submission" date="2019-06" db="EMBL/GenBank/DDBJ databases">
        <title>Sorghum-associated microbial communities from plants grown in Nebraska, USA.</title>
        <authorList>
            <person name="Schachtman D."/>
        </authorList>
    </citation>
    <scope>NUCLEOTIDE SEQUENCE [LARGE SCALE GENOMIC DNA]</scope>
    <source>
        <strain evidence="2 3">T529</strain>
    </source>
</reference>
<evidence type="ECO:0000313" key="2">
    <source>
        <dbReference type="EMBL" id="TWD77953.1"/>
    </source>
</evidence>
<dbReference type="Proteomes" id="UP000319722">
    <property type="component" value="Unassembled WGS sequence"/>
</dbReference>
<name>A0A561BGF9_9BURK</name>
<proteinExistence type="predicted"/>
<sequence>MEPEKEYVWFDHLPARSPWSSLWYGFYKCECAALRSSEPACPVCDRTSPCEPTDPSRPGDPPTYVVPGAEGRYEDYVYLELIEREWKRPALNVEVLPQPHVAGRHMADKVGIVLLFWTYFESRIDRLINLGLSYRPAEEAENLRIRYRSVGARMDRLYKILFNTTYNADLTDAGYAPIASLLQEIQTRRNAFAHGDPVAIDDSLVERLVTALRTEHLSWIAAYNRRLSVLRPRTAVERVV</sequence>
<feature type="region of interest" description="Disordered" evidence="1">
    <location>
        <begin position="45"/>
        <end position="64"/>
    </location>
</feature>
<comment type="caution">
    <text evidence="2">The sequence shown here is derived from an EMBL/GenBank/DDBJ whole genome shotgun (WGS) entry which is preliminary data.</text>
</comment>
<protein>
    <submittedName>
        <fullName evidence="2">Uncharacterized protein</fullName>
    </submittedName>
</protein>
<evidence type="ECO:0000256" key="1">
    <source>
        <dbReference type="SAM" id="MobiDB-lite"/>
    </source>
</evidence>
<dbReference type="AlphaFoldDB" id="A0A561BGF9"/>
<gene>
    <name evidence="2" type="ORF">FB547_1088</name>
</gene>
<organism evidence="2 3">
    <name type="scientific">Variovorax beijingensis</name>
    <dbReference type="NCBI Taxonomy" id="2496117"/>
    <lineage>
        <taxon>Bacteria</taxon>
        <taxon>Pseudomonadati</taxon>
        <taxon>Pseudomonadota</taxon>
        <taxon>Betaproteobacteria</taxon>
        <taxon>Burkholderiales</taxon>
        <taxon>Comamonadaceae</taxon>
        <taxon>Variovorax</taxon>
    </lineage>
</organism>
<evidence type="ECO:0000313" key="3">
    <source>
        <dbReference type="Proteomes" id="UP000319722"/>
    </source>
</evidence>